<dbReference type="GO" id="GO:0070475">
    <property type="term" value="P:rRNA base methylation"/>
    <property type="evidence" value="ECO:0007669"/>
    <property type="project" value="InterPro"/>
</dbReference>
<evidence type="ECO:0000313" key="10">
    <source>
        <dbReference type="EMBL" id="KON30091.1"/>
    </source>
</evidence>
<dbReference type="PATRIC" id="fig|1685127.3.peg.1281"/>
<dbReference type="PANTHER" id="PTHR12636">
    <property type="entry name" value="NEP1/MRA1"/>
    <property type="match status" value="1"/>
</dbReference>
<evidence type="ECO:0000256" key="7">
    <source>
        <dbReference type="ARBA" id="ARBA00022730"/>
    </source>
</evidence>
<keyword evidence="2 9" id="KW-0690">Ribosome biogenesis</keyword>
<dbReference type="InterPro" id="IPR005304">
    <property type="entry name" value="Rbsml_bgen_MeTrfase_EMG1/NEP1"/>
</dbReference>
<dbReference type="InterPro" id="IPR029026">
    <property type="entry name" value="tRNA_m1G_MTases_N"/>
</dbReference>
<keyword evidence="7 9" id="KW-0699">rRNA-binding</keyword>
<name>A0A0M0BP54_9ARCH</name>
<dbReference type="PANTHER" id="PTHR12636:SF5">
    <property type="entry name" value="RIBOSOMAL RNA SMALL SUBUNIT METHYLTRANSFERASE NEP1"/>
    <property type="match status" value="1"/>
</dbReference>
<evidence type="ECO:0000313" key="11">
    <source>
        <dbReference type="Proteomes" id="UP000037210"/>
    </source>
</evidence>
<feature type="binding site" evidence="9">
    <location>
        <position position="185"/>
    </location>
    <ligand>
        <name>S-adenosyl-L-methionine</name>
        <dbReference type="ChEBI" id="CHEBI:59789"/>
    </ligand>
</feature>
<evidence type="ECO:0000256" key="9">
    <source>
        <dbReference type="HAMAP-Rule" id="MF_00554"/>
    </source>
</evidence>
<dbReference type="GO" id="GO:0019843">
    <property type="term" value="F:rRNA binding"/>
    <property type="evidence" value="ECO:0007669"/>
    <property type="project" value="UniProtKB-UniRule"/>
</dbReference>
<dbReference type="InterPro" id="IPR023503">
    <property type="entry name" value="Ribosome_NEP1_arc"/>
</dbReference>
<sequence>MLNLILVEAALETVPPEIQRHPSVRRNARRRGKRPSETLLDRSLHHAAMAGLVNGHKRGRPDIVHFCLLEALGAPLSREGRLRVWVHTVGGYAIEVAPEARLPRDCLRFNSLMEQLFTQGRVPPDGEKPLMSLRPLSLPSLMEEIGASRVVALTSHGRPTTLEEVCILLAEEDSPAVLIGAYPSGPMEEGTLSLADEAASIYREALDAWVVTSRLIYAFERASSSQNKMGG</sequence>
<dbReference type="Gene3D" id="3.40.1280.10">
    <property type="match status" value="1"/>
</dbReference>
<evidence type="ECO:0000256" key="3">
    <source>
        <dbReference type="ARBA" id="ARBA00022552"/>
    </source>
</evidence>
<dbReference type="InterPro" id="IPR029028">
    <property type="entry name" value="Alpha/beta_knot_MTases"/>
</dbReference>
<comment type="subunit">
    <text evidence="9">Homodimer.</text>
</comment>
<evidence type="ECO:0000256" key="5">
    <source>
        <dbReference type="ARBA" id="ARBA00022679"/>
    </source>
</evidence>
<gene>
    <name evidence="9" type="primary">nep1</name>
    <name evidence="10" type="ORF">AC482_04790</name>
</gene>
<comment type="similarity">
    <text evidence="1 9">Belongs to the class IV-like SAM-binding methyltransferase superfamily. RNA methyltransferase NEP1 family.</text>
</comment>
<reference evidence="10 11" key="1">
    <citation type="submission" date="2015-06" db="EMBL/GenBank/DDBJ databases">
        <title>New insights into the roles of widespread benthic archaea in carbon and nitrogen cycling.</title>
        <authorList>
            <person name="Lazar C.S."/>
            <person name="Baker B.J."/>
            <person name="Seitz K.W."/>
            <person name="Hyde A.S."/>
            <person name="Dick G.J."/>
            <person name="Hinrichs K.-U."/>
            <person name="Teske A.P."/>
        </authorList>
    </citation>
    <scope>NUCLEOTIDE SEQUENCE [LARGE SCALE GENOMIC DNA]</scope>
    <source>
        <strain evidence="10">DG-45</strain>
    </source>
</reference>
<proteinExistence type="inferred from homology"/>
<evidence type="ECO:0000256" key="4">
    <source>
        <dbReference type="ARBA" id="ARBA00022603"/>
    </source>
</evidence>
<keyword evidence="6 9" id="KW-0949">S-adenosyl-L-methionine</keyword>
<dbReference type="EC" id="2.1.1.-" evidence="9"/>
<protein>
    <recommendedName>
        <fullName evidence="9">Ribosomal RNA small subunit methyltransferase Nep1</fullName>
        <ecNumber evidence="9">2.1.1.-</ecNumber>
    </recommendedName>
    <alternativeName>
        <fullName evidence="9">16S rRNA (pseudouridine-N1-)-methyltransferase Nep1</fullName>
    </alternativeName>
</protein>
<dbReference type="HAMAP" id="MF_00554">
    <property type="entry name" value="NEP1"/>
    <property type="match status" value="1"/>
</dbReference>
<dbReference type="EMBL" id="LFWZ01000042">
    <property type="protein sequence ID" value="KON30091.1"/>
    <property type="molecule type" value="Genomic_DNA"/>
</dbReference>
<feature type="site" description="Interaction with substrate rRNA" evidence="9">
    <location>
        <position position="101"/>
    </location>
</feature>
<feature type="site" description="Interaction with substrate rRNA" evidence="9">
    <location>
        <position position="104"/>
    </location>
</feature>
<evidence type="ECO:0000256" key="6">
    <source>
        <dbReference type="ARBA" id="ARBA00022691"/>
    </source>
</evidence>
<evidence type="ECO:0000256" key="1">
    <source>
        <dbReference type="ARBA" id="ARBA00008115"/>
    </source>
</evidence>
<comment type="catalytic activity">
    <reaction evidence="9">
        <text>a pseudouridine in rRNA + S-adenosyl-L-methionine = an N(1)-methylpseudouridine in rRNA + S-adenosyl-L-homocysteine + H(+)</text>
        <dbReference type="Rhea" id="RHEA:46696"/>
        <dbReference type="Rhea" id="RHEA-COMP:11634"/>
        <dbReference type="Rhea" id="RHEA-COMP:13933"/>
        <dbReference type="ChEBI" id="CHEBI:15378"/>
        <dbReference type="ChEBI" id="CHEBI:57856"/>
        <dbReference type="ChEBI" id="CHEBI:59789"/>
        <dbReference type="ChEBI" id="CHEBI:65314"/>
        <dbReference type="ChEBI" id="CHEBI:74890"/>
    </reaction>
</comment>
<dbReference type="GO" id="GO:0070037">
    <property type="term" value="F:rRNA (pseudouridine) methyltransferase activity"/>
    <property type="evidence" value="ECO:0007669"/>
    <property type="project" value="UniProtKB-UniRule"/>
</dbReference>
<feature type="site" description="Interaction with substrate rRNA" evidence="9">
    <location>
        <position position="60"/>
    </location>
</feature>
<feature type="site" description="Stabilizes Arg-xx" evidence="9">
    <location>
        <position position="62"/>
    </location>
</feature>
<keyword evidence="5 9" id="KW-0808">Transferase</keyword>
<comment type="caution">
    <text evidence="10">The sequence shown here is derived from an EMBL/GenBank/DDBJ whole genome shotgun (WGS) entry which is preliminary data.</text>
</comment>
<dbReference type="Proteomes" id="UP000037210">
    <property type="component" value="Unassembled WGS sequence"/>
</dbReference>
<dbReference type="SUPFAM" id="SSF75217">
    <property type="entry name" value="alpha/beta knot"/>
    <property type="match status" value="1"/>
</dbReference>
<evidence type="ECO:0000256" key="2">
    <source>
        <dbReference type="ARBA" id="ARBA00022517"/>
    </source>
</evidence>
<keyword evidence="8 9" id="KW-0694">RNA-binding</keyword>
<dbReference type="AlphaFoldDB" id="A0A0M0BP54"/>
<keyword evidence="3 9" id="KW-0698">rRNA processing</keyword>
<accession>A0A0M0BP54</accession>
<feature type="binding site" evidence="9">
    <location>
        <position position="180"/>
    </location>
    <ligand>
        <name>S-adenosyl-L-methionine</name>
        <dbReference type="ChEBI" id="CHEBI:59789"/>
    </ligand>
</feature>
<keyword evidence="4 9" id="KW-0489">Methyltransferase</keyword>
<comment type="function">
    <text evidence="9">Methyltransferase involved in ribosomal biogenesis. Specifically catalyzes the N1-methylation of the pseudouridine corresponding to position 914 in M.jannaschii 16S rRNA.</text>
</comment>
<dbReference type="Pfam" id="PF03587">
    <property type="entry name" value="EMG1"/>
    <property type="match status" value="1"/>
</dbReference>
<dbReference type="CDD" id="cd18088">
    <property type="entry name" value="Nep1-like"/>
    <property type="match status" value="1"/>
</dbReference>
<feature type="binding site" evidence="9">
    <location>
        <begin position="201"/>
        <end position="206"/>
    </location>
    <ligand>
        <name>S-adenosyl-L-methionine</name>
        <dbReference type="ChEBI" id="CHEBI:59789"/>
    </ligand>
</feature>
<evidence type="ECO:0000256" key="8">
    <source>
        <dbReference type="ARBA" id="ARBA00022884"/>
    </source>
</evidence>
<feature type="site" description="Interaction with substrate rRNA" evidence="9">
    <location>
        <position position="108"/>
    </location>
</feature>
<organism evidence="10 11">
    <name type="scientific">miscellaneous Crenarchaeota group-15 archaeon DG-45</name>
    <dbReference type="NCBI Taxonomy" id="1685127"/>
    <lineage>
        <taxon>Archaea</taxon>
        <taxon>Candidatus Bathyarchaeota</taxon>
        <taxon>MCG-15</taxon>
    </lineage>
</organism>